<reference evidence="9" key="1">
    <citation type="submission" date="2022-08" db="EMBL/GenBank/DDBJ databases">
        <authorList>
            <person name="Marques A."/>
        </authorList>
    </citation>
    <scope>NUCLEOTIDE SEQUENCE</scope>
    <source>
        <strain evidence="9">RhyPub2mFocal</strain>
        <tissue evidence="9">Leaves</tissue>
    </source>
</reference>
<feature type="region of interest" description="Disordered" evidence="7">
    <location>
        <begin position="1"/>
        <end position="34"/>
    </location>
</feature>
<feature type="domain" description="G protein gamma" evidence="8">
    <location>
        <begin position="46"/>
        <end position="153"/>
    </location>
</feature>
<evidence type="ECO:0000256" key="2">
    <source>
        <dbReference type="ARBA" id="ARBA00022475"/>
    </source>
</evidence>
<evidence type="ECO:0000256" key="1">
    <source>
        <dbReference type="ARBA" id="ARBA00004236"/>
    </source>
</evidence>
<dbReference type="Proteomes" id="UP001140206">
    <property type="component" value="Chromosome 1"/>
</dbReference>
<dbReference type="InterPro" id="IPR045878">
    <property type="entry name" value="GG1/2"/>
</dbReference>
<dbReference type="GO" id="GO:0005886">
    <property type="term" value="C:plasma membrane"/>
    <property type="evidence" value="ECO:0007669"/>
    <property type="project" value="UniProtKB-SubCell"/>
</dbReference>
<evidence type="ECO:0000256" key="6">
    <source>
        <dbReference type="SAM" id="Coils"/>
    </source>
</evidence>
<keyword evidence="3 6" id="KW-0175">Coiled coil</keyword>
<dbReference type="SMART" id="SM01224">
    <property type="entry name" value="G_gamma"/>
    <property type="match status" value="1"/>
</dbReference>
<evidence type="ECO:0000256" key="7">
    <source>
        <dbReference type="SAM" id="MobiDB-lite"/>
    </source>
</evidence>
<evidence type="ECO:0000259" key="8">
    <source>
        <dbReference type="SMART" id="SM01224"/>
    </source>
</evidence>
<evidence type="ECO:0000256" key="3">
    <source>
        <dbReference type="ARBA" id="ARBA00023054"/>
    </source>
</evidence>
<comment type="subcellular location">
    <subcellularLocation>
        <location evidence="1">Cell membrane</location>
    </subcellularLocation>
</comment>
<dbReference type="PANTHER" id="PTHR35129:SF5">
    <property type="entry name" value="GUANINE NUCLEOTIDE-BINDING PROTEIN SUBUNIT GAMMA 2"/>
    <property type="match status" value="1"/>
</dbReference>
<evidence type="ECO:0000256" key="4">
    <source>
        <dbReference type="ARBA" id="ARBA00023136"/>
    </source>
</evidence>
<evidence type="ECO:0000256" key="5">
    <source>
        <dbReference type="ARBA" id="ARBA00023224"/>
    </source>
</evidence>
<keyword evidence="10" id="KW-1185">Reference proteome</keyword>
<gene>
    <name evidence="9" type="ORF">LUZ62_028648</name>
</gene>
<keyword evidence="5" id="KW-0807">Transducer</keyword>
<name>A0AAV8HEK2_9POAL</name>
<dbReference type="InterPro" id="IPR015898">
    <property type="entry name" value="G-protein_gamma-like_dom"/>
</dbReference>
<dbReference type="EMBL" id="JAMFTS010000001">
    <property type="protein sequence ID" value="KAJ4816082.1"/>
    <property type="molecule type" value="Genomic_DNA"/>
</dbReference>
<evidence type="ECO:0000313" key="9">
    <source>
        <dbReference type="EMBL" id="KAJ4816082.1"/>
    </source>
</evidence>
<proteinExistence type="predicted"/>
<evidence type="ECO:0000313" key="10">
    <source>
        <dbReference type="Proteomes" id="UP001140206"/>
    </source>
</evidence>
<sequence length="160" mass="17359">MGTRSERAADGEAAVAEDQAPPSEPASRRAAGGGGGPGVFIGKHRLAAAIACLDQEILSLQKELTELETMEPSSASCKEWVFQFTHCSILSSLHVCVSVVNAQLCNSFKNNCRVVASTEGKPDPLLPITTGPENSSWDRWFQRVRSSRNKWWAHKASDFS</sequence>
<keyword evidence="2" id="KW-1003">Cell membrane</keyword>
<accession>A0AAV8HEK2</accession>
<keyword evidence="4" id="KW-0472">Membrane</keyword>
<dbReference type="PANTHER" id="PTHR35129">
    <property type="entry name" value="GUANINE NUCLEOTIDE-BINDING PROTEIN SUBUNIT GAMMA 1"/>
    <property type="match status" value="1"/>
</dbReference>
<protein>
    <submittedName>
        <fullName evidence="9">Guanine nucleotide-binding protein subunit gamma 2</fullName>
    </submittedName>
</protein>
<dbReference type="AlphaFoldDB" id="A0AAV8HEK2"/>
<feature type="compositionally biased region" description="Basic and acidic residues" evidence="7">
    <location>
        <begin position="1"/>
        <end position="10"/>
    </location>
</feature>
<organism evidence="9 10">
    <name type="scientific">Rhynchospora pubera</name>
    <dbReference type="NCBI Taxonomy" id="906938"/>
    <lineage>
        <taxon>Eukaryota</taxon>
        <taxon>Viridiplantae</taxon>
        <taxon>Streptophyta</taxon>
        <taxon>Embryophyta</taxon>
        <taxon>Tracheophyta</taxon>
        <taxon>Spermatophyta</taxon>
        <taxon>Magnoliopsida</taxon>
        <taxon>Liliopsida</taxon>
        <taxon>Poales</taxon>
        <taxon>Cyperaceae</taxon>
        <taxon>Cyperoideae</taxon>
        <taxon>Rhynchosporeae</taxon>
        <taxon>Rhynchospora</taxon>
    </lineage>
</organism>
<dbReference type="GO" id="GO:0007165">
    <property type="term" value="P:signal transduction"/>
    <property type="evidence" value="ECO:0007669"/>
    <property type="project" value="UniProtKB-KW"/>
</dbReference>
<comment type="caution">
    <text evidence="9">The sequence shown here is derived from an EMBL/GenBank/DDBJ whole genome shotgun (WGS) entry which is preliminary data.</text>
</comment>
<feature type="coiled-coil region" evidence="6">
    <location>
        <begin position="43"/>
        <end position="70"/>
    </location>
</feature>